<dbReference type="AlphaFoldDB" id="A0A0G1NUH1"/>
<organism evidence="1 2">
    <name type="scientific">Candidatus Woesebacteria bacterium GW2011_GWF1_46_13</name>
    <dbReference type="NCBI Taxonomy" id="1618602"/>
    <lineage>
        <taxon>Bacteria</taxon>
        <taxon>Candidatus Woeseibacteriota</taxon>
    </lineage>
</organism>
<gene>
    <name evidence="1" type="ORF">UX34_C0007G0002</name>
</gene>
<evidence type="ECO:0000313" key="2">
    <source>
        <dbReference type="Proteomes" id="UP000034643"/>
    </source>
</evidence>
<proteinExistence type="predicted"/>
<accession>A0A0G1NUH1</accession>
<evidence type="ECO:0000313" key="1">
    <source>
        <dbReference type="EMBL" id="KKU24349.1"/>
    </source>
</evidence>
<name>A0A0G1NUH1_9BACT</name>
<comment type="caution">
    <text evidence="1">The sequence shown here is derived from an EMBL/GenBank/DDBJ whole genome shotgun (WGS) entry which is preliminary data.</text>
</comment>
<protein>
    <recommendedName>
        <fullName evidence="3">Glycosyltransferase</fullName>
    </recommendedName>
</protein>
<reference evidence="1 2" key="1">
    <citation type="journal article" date="2015" name="Nature">
        <title>rRNA introns, odd ribosomes, and small enigmatic genomes across a large radiation of phyla.</title>
        <authorList>
            <person name="Brown C.T."/>
            <person name="Hug L.A."/>
            <person name="Thomas B.C."/>
            <person name="Sharon I."/>
            <person name="Castelle C.J."/>
            <person name="Singh A."/>
            <person name="Wilkins M.J."/>
            <person name="Williams K.H."/>
            <person name="Banfield J.F."/>
        </authorList>
    </citation>
    <scope>NUCLEOTIDE SEQUENCE [LARGE SCALE GENOMIC DNA]</scope>
</reference>
<sequence length="270" mass="31066">MKIGCCLITTNLQNRLSLVENTVNSLTKLEDRFGRKVMSVDVFPDGVSMNWFGRFQESGWTVLSKKVDPKKSMILNQRNVITNATSDVILYTEDDILINNLPKLTTIQKLFNEKIIDEKRVGFICFNNHVWFNFNENPKHIIDFINDLGSYITIDGDVFLVKNEIIKDKYYLNFPVALTTKKLFLELQDYALENKANHGVEAGMTGAWFDTGKDKEYAVLISLKPEIIDDIKSGKKITVLDFYTYANINFWSNDKSLRHESVAGRSNTYF</sequence>
<evidence type="ECO:0008006" key="3">
    <source>
        <dbReference type="Google" id="ProtNLM"/>
    </source>
</evidence>
<dbReference type="EMBL" id="LCLV01000007">
    <property type="protein sequence ID" value="KKU24349.1"/>
    <property type="molecule type" value="Genomic_DNA"/>
</dbReference>
<dbReference type="Proteomes" id="UP000034643">
    <property type="component" value="Unassembled WGS sequence"/>
</dbReference>